<proteinExistence type="predicted"/>
<keyword evidence="2" id="KW-0808">Transferase</keyword>
<feature type="compositionally biased region" description="Polar residues" evidence="1">
    <location>
        <begin position="9"/>
        <end position="26"/>
    </location>
</feature>
<dbReference type="AlphaFoldDB" id="A0A084WF94"/>
<evidence type="ECO:0000256" key="1">
    <source>
        <dbReference type="SAM" id="MobiDB-lite"/>
    </source>
</evidence>
<keyword evidence="4" id="KW-1185">Reference proteome</keyword>
<feature type="region of interest" description="Disordered" evidence="1">
    <location>
        <begin position="1"/>
        <end position="28"/>
    </location>
</feature>
<dbReference type="EMBL" id="KE525342">
    <property type="protein sequence ID" value="KFB48888.1"/>
    <property type="molecule type" value="Genomic_DNA"/>
</dbReference>
<feature type="compositionally biased region" description="Basic and acidic residues" evidence="1">
    <location>
        <begin position="132"/>
        <end position="141"/>
    </location>
</feature>
<evidence type="ECO:0000313" key="2">
    <source>
        <dbReference type="EMBL" id="KFB48888.1"/>
    </source>
</evidence>
<sequence length="184" mass="20216">MHSGVLDRNSASSRSNQPSERQSIFEANSKRRTKNRISLLVFPFPWNLVDFIEFGEPPTPTCAVRDGRYPSNAGYPLSADLFRQVLDGCDGKCGTSQANEGEKPSRITPTGRLLVEEPQEGTRWDGPSQRPEVSRQVRASDAESSPIVQELPHVLCTLPSNRQDFTSVGPSHSADWPGSGTSTF</sequence>
<feature type="region of interest" description="Disordered" evidence="1">
    <location>
        <begin position="94"/>
        <end position="148"/>
    </location>
</feature>
<dbReference type="EMBL" id="ATLV01023319">
    <property type="status" value="NOT_ANNOTATED_CDS"/>
    <property type="molecule type" value="Genomic_DNA"/>
</dbReference>
<name>A0A084WF94_ANOSI</name>
<dbReference type="EnsemblMetazoa" id="ASIC017151-RA">
    <property type="protein sequence ID" value="ASIC017151-PA"/>
    <property type="gene ID" value="ASIC017151"/>
</dbReference>
<evidence type="ECO:0000313" key="4">
    <source>
        <dbReference type="Proteomes" id="UP000030765"/>
    </source>
</evidence>
<protein>
    <submittedName>
        <fullName evidence="2 3">Ribosomal RNA large subunit methyltransferase M</fullName>
    </submittedName>
</protein>
<dbReference type="GO" id="GO:0032259">
    <property type="term" value="P:methylation"/>
    <property type="evidence" value="ECO:0007669"/>
    <property type="project" value="UniProtKB-KW"/>
</dbReference>
<organism evidence="2">
    <name type="scientific">Anopheles sinensis</name>
    <name type="common">Mosquito</name>
    <dbReference type="NCBI Taxonomy" id="74873"/>
    <lineage>
        <taxon>Eukaryota</taxon>
        <taxon>Metazoa</taxon>
        <taxon>Ecdysozoa</taxon>
        <taxon>Arthropoda</taxon>
        <taxon>Hexapoda</taxon>
        <taxon>Insecta</taxon>
        <taxon>Pterygota</taxon>
        <taxon>Neoptera</taxon>
        <taxon>Endopterygota</taxon>
        <taxon>Diptera</taxon>
        <taxon>Nematocera</taxon>
        <taxon>Culicoidea</taxon>
        <taxon>Culicidae</taxon>
        <taxon>Anophelinae</taxon>
        <taxon>Anopheles</taxon>
    </lineage>
</organism>
<dbReference type="Proteomes" id="UP000030765">
    <property type="component" value="Unassembled WGS sequence"/>
</dbReference>
<reference evidence="3" key="2">
    <citation type="submission" date="2020-05" db="UniProtKB">
        <authorList>
            <consortium name="EnsemblMetazoa"/>
        </authorList>
    </citation>
    <scope>IDENTIFICATION</scope>
</reference>
<evidence type="ECO:0000313" key="3">
    <source>
        <dbReference type="EnsemblMetazoa" id="ASIC017151-PA"/>
    </source>
</evidence>
<reference evidence="2 4" key="1">
    <citation type="journal article" date="2014" name="BMC Genomics">
        <title>Genome sequence of Anopheles sinensis provides insight into genetics basis of mosquito competence for malaria parasites.</title>
        <authorList>
            <person name="Zhou D."/>
            <person name="Zhang D."/>
            <person name="Ding G."/>
            <person name="Shi L."/>
            <person name="Hou Q."/>
            <person name="Ye Y."/>
            <person name="Xu Y."/>
            <person name="Zhou H."/>
            <person name="Xiong C."/>
            <person name="Li S."/>
            <person name="Yu J."/>
            <person name="Hong S."/>
            <person name="Yu X."/>
            <person name="Zou P."/>
            <person name="Chen C."/>
            <person name="Chang X."/>
            <person name="Wang W."/>
            <person name="Lv Y."/>
            <person name="Sun Y."/>
            <person name="Ma L."/>
            <person name="Shen B."/>
            <person name="Zhu C."/>
        </authorList>
    </citation>
    <scope>NUCLEOTIDE SEQUENCE [LARGE SCALE GENOMIC DNA]</scope>
</reference>
<gene>
    <name evidence="2" type="ORF">ZHAS_00017151</name>
</gene>
<dbReference type="GO" id="GO:0008168">
    <property type="term" value="F:methyltransferase activity"/>
    <property type="evidence" value="ECO:0007669"/>
    <property type="project" value="UniProtKB-KW"/>
</dbReference>
<accession>A0A084WF94</accession>
<keyword evidence="2" id="KW-0489">Methyltransferase</keyword>
<dbReference type="VEuPathDB" id="VectorBase:ASIC017151"/>